<dbReference type="Pfam" id="PF03553">
    <property type="entry name" value="Na_H_antiporter"/>
    <property type="match status" value="1"/>
</dbReference>
<comment type="subcellular location">
    <subcellularLocation>
        <location evidence="1">Cell membrane</location>
        <topology evidence="1">Multi-pass membrane protein</topology>
    </subcellularLocation>
</comment>
<feature type="transmembrane region" description="Helical" evidence="9">
    <location>
        <begin position="452"/>
        <end position="473"/>
    </location>
</feature>
<proteinExistence type="inferred from homology"/>
<evidence type="ECO:0000256" key="2">
    <source>
        <dbReference type="ARBA" id="ARBA00022448"/>
    </source>
</evidence>
<sequence>MSTVLKDTSINLKPDDEVIRMPESDNFWLDIAPLVLTVIIMGIQFFYYKDFTPHVPLLCGLLITGLFIRIRKGKWMDMENHMYKVVKIGLPASVILLSVGALIASWILAGTVPTILYYGFSWFSPGSFLLSVCILCAIVSVATGTSWGTVGTVGLAMMGIGEGLGIPAPVTGGAIVSGAFFGDKISPLSDTTNLTPAAAEIDLWTHIKGLLPTTIPAMAIALGIYAYMGIQYADLHGDTTRIELIRQTMQEHYQISFITLIPAAIVIGAAILKFPALPTLLIGTLVACLIAACMQGTGLHPIFQMLMDGYKSTTGVEIVDKLLSKGGIMSMTWVTVLTLFALSFVGALEYYGTLRAIMKKINKLIKSRFGLVAASYGATIGVGATTGDVYTTLTLSGRLMKDKYLEMGYRRTTLTRAIEDCGTLLSPLIPWNMGGSFVAGALGIATLTYAPYAFACWISPLIGLVWAATGYFVPKRPDAAIIVKSFIIQSIQSRYKEQLVVELSKTN</sequence>
<reference evidence="11 12" key="1">
    <citation type="submission" date="2018-06" db="EMBL/GenBank/DDBJ databases">
        <authorList>
            <consortium name="Pathogen Informatics"/>
            <person name="Doyle S."/>
        </authorList>
    </citation>
    <scope>NUCLEOTIDE SEQUENCE [LARGE SCALE GENOMIC DNA]</scope>
    <source>
        <strain evidence="11 12">NCTC13337</strain>
    </source>
</reference>
<dbReference type="EMBL" id="UHIC01000001">
    <property type="protein sequence ID" value="SUO97064.1"/>
    <property type="molecule type" value="Genomic_DNA"/>
</dbReference>
<evidence type="ECO:0000256" key="8">
    <source>
        <dbReference type="ARBA" id="ARBA00038435"/>
    </source>
</evidence>
<feature type="transmembrane region" description="Helical" evidence="9">
    <location>
        <begin position="128"/>
        <end position="150"/>
    </location>
</feature>
<feature type="transmembrane region" description="Helical" evidence="9">
    <location>
        <begin position="279"/>
        <end position="303"/>
    </location>
</feature>
<evidence type="ECO:0000259" key="10">
    <source>
        <dbReference type="Pfam" id="PF03553"/>
    </source>
</evidence>
<dbReference type="Proteomes" id="UP000254601">
    <property type="component" value="Unassembled WGS sequence"/>
</dbReference>
<dbReference type="PANTHER" id="PTHR33451:SF3">
    <property type="entry name" value="MALATE-2H(+)_NA(+)-LACTATE ANTIPORTER"/>
    <property type="match status" value="1"/>
</dbReference>
<dbReference type="PANTHER" id="PTHR33451">
    <property type="entry name" value="MALATE-2H(+)/NA(+)-LACTATE ANTIPORTER"/>
    <property type="match status" value="1"/>
</dbReference>
<feature type="transmembrane region" description="Helical" evidence="9">
    <location>
        <begin position="328"/>
        <end position="348"/>
    </location>
</feature>
<keyword evidence="2" id="KW-0813">Transport</keyword>
<feature type="domain" description="Na+/H+ antiporter NhaC-like C-terminal" evidence="10">
    <location>
        <begin position="178"/>
        <end position="470"/>
    </location>
</feature>
<protein>
    <submittedName>
        <fullName evidence="11">Malate-2H(+)/Na(+)-lactate antiporter</fullName>
    </submittedName>
</protein>
<dbReference type="AlphaFoldDB" id="A0A380MXX5"/>
<accession>A0A380MXX5</accession>
<evidence type="ECO:0000256" key="5">
    <source>
        <dbReference type="ARBA" id="ARBA00022692"/>
    </source>
</evidence>
<dbReference type="GO" id="GO:0015297">
    <property type="term" value="F:antiporter activity"/>
    <property type="evidence" value="ECO:0007669"/>
    <property type="project" value="UniProtKB-KW"/>
</dbReference>
<evidence type="ECO:0000256" key="9">
    <source>
        <dbReference type="SAM" id="Phobius"/>
    </source>
</evidence>
<feature type="transmembrane region" description="Helical" evidence="9">
    <location>
        <begin position="210"/>
        <end position="233"/>
    </location>
</feature>
<keyword evidence="5 9" id="KW-0812">Transmembrane</keyword>
<evidence type="ECO:0000256" key="3">
    <source>
        <dbReference type="ARBA" id="ARBA00022449"/>
    </source>
</evidence>
<evidence type="ECO:0000256" key="1">
    <source>
        <dbReference type="ARBA" id="ARBA00004651"/>
    </source>
</evidence>
<keyword evidence="4" id="KW-1003">Cell membrane</keyword>
<gene>
    <name evidence="11" type="primary">mleN_2</name>
    <name evidence="11" type="ORF">NCTC13337_02149</name>
</gene>
<organism evidence="11 12">
    <name type="scientific">Suttonella ornithocola</name>
    <dbReference type="NCBI Taxonomy" id="279832"/>
    <lineage>
        <taxon>Bacteria</taxon>
        <taxon>Pseudomonadati</taxon>
        <taxon>Pseudomonadota</taxon>
        <taxon>Gammaproteobacteria</taxon>
        <taxon>Cardiobacteriales</taxon>
        <taxon>Cardiobacteriaceae</taxon>
        <taxon>Suttonella</taxon>
    </lineage>
</organism>
<dbReference type="GO" id="GO:0005886">
    <property type="term" value="C:plasma membrane"/>
    <property type="evidence" value="ECO:0007669"/>
    <property type="project" value="UniProtKB-SubCell"/>
</dbReference>
<feature type="transmembrane region" description="Helical" evidence="9">
    <location>
        <begin position="369"/>
        <end position="390"/>
    </location>
</feature>
<evidence type="ECO:0000256" key="6">
    <source>
        <dbReference type="ARBA" id="ARBA00022989"/>
    </source>
</evidence>
<feature type="transmembrane region" description="Helical" evidence="9">
    <location>
        <begin position="253"/>
        <end position="272"/>
    </location>
</feature>
<feature type="transmembrane region" description="Helical" evidence="9">
    <location>
        <begin position="90"/>
        <end position="108"/>
    </location>
</feature>
<dbReference type="InterPro" id="IPR052180">
    <property type="entry name" value="NhaC_Na-H+_Antiporter"/>
</dbReference>
<dbReference type="InterPro" id="IPR004770">
    <property type="entry name" value="Na/H_antiport_NhaC"/>
</dbReference>
<evidence type="ECO:0000313" key="11">
    <source>
        <dbReference type="EMBL" id="SUO97064.1"/>
    </source>
</evidence>
<keyword evidence="3" id="KW-0050">Antiport</keyword>
<dbReference type="NCBIfam" id="TIGR00931">
    <property type="entry name" value="antiport_nhaC"/>
    <property type="match status" value="1"/>
</dbReference>
<evidence type="ECO:0000256" key="4">
    <source>
        <dbReference type="ARBA" id="ARBA00022475"/>
    </source>
</evidence>
<comment type="similarity">
    <text evidence="8">Belongs to the NhaC Na(+)/H(+) (TC 2.A.35) antiporter family.</text>
</comment>
<keyword evidence="6 9" id="KW-1133">Transmembrane helix</keyword>
<name>A0A380MXX5_9GAMM</name>
<dbReference type="InterPro" id="IPR018461">
    <property type="entry name" value="Na/H_Antiport_NhaC-like_C"/>
</dbReference>
<evidence type="ECO:0000256" key="7">
    <source>
        <dbReference type="ARBA" id="ARBA00023136"/>
    </source>
</evidence>
<feature type="transmembrane region" description="Helical" evidence="9">
    <location>
        <begin position="53"/>
        <end position="70"/>
    </location>
</feature>
<dbReference type="OrthoDB" id="9762978at2"/>
<evidence type="ECO:0000313" key="12">
    <source>
        <dbReference type="Proteomes" id="UP000254601"/>
    </source>
</evidence>
<keyword evidence="12" id="KW-1185">Reference proteome</keyword>
<feature type="transmembrane region" description="Helical" evidence="9">
    <location>
        <begin position="27"/>
        <end position="47"/>
    </location>
</feature>
<keyword evidence="7 9" id="KW-0472">Membrane</keyword>